<proteinExistence type="predicted"/>
<dbReference type="Gene3D" id="3.80.10.10">
    <property type="entry name" value="Ribonuclease Inhibitor"/>
    <property type="match status" value="1"/>
</dbReference>
<evidence type="ECO:0000313" key="1">
    <source>
        <dbReference type="EMBL" id="KAK7083779.1"/>
    </source>
</evidence>
<dbReference type="Proteomes" id="UP001381693">
    <property type="component" value="Unassembled WGS sequence"/>
</dbReference>
<dbReference type="EMBL" id="JAXCGZ010002550">
    <property type="protein sequence ID" value="KAK7083779.1"/>
    <property type="molecule type" value="Genomic_DNA"/>
</dbReference>
<name>A0AAN8XTB3_HALRR</name>
<dbReference type="SUPFAM" id="SSF52047">
    <property type="entry name" value="RNI-like"/>
    <property type="match status" value="1"/>
</dbReference>
<dbReference type="InterPro" id="IPR032675">
    <property type="entry name" value="LRR_dom_sf"/>
</dbReference>
<evidence type="ECO:0000313" key="2">
    <source>
        <dbReference type="Proteomes" id="UP001381693"/>
    </source>
</evidence>
<comment type="caution">
    <text evidence="1">The sequence shown here is derived from an EMBL/GenBank/DDBJ whole genome shotgun (WGS) entry which is preliminary data.</text>
</comment>
<accession>A0AAN8XTB3</accession>
<reference evidence="1 2" key="1">
    <citation type="submission" date="2023-11" db="EMBL/GenBank/DDBJ databases">
        <title>Halocaridina rubra genome assembly.</title>
        <authorList>
            <person name="Smith C."/>
        </authorList>
    </citation>
    <scope>NUCLEOTIDE SEQUENCE [LARGE SCALE GENOMIC DNA]</scope>
    <source>
        <strain evidence="1">EP-1</strain>
        <tissue evidence="1">Whole</tissue>
    </source>
</reference>
<gene>
    <name evidence="1" type="ORF">SK128_009709</name>
</gene>
<sequence>MVFWYEARWLKHRNLFKRTVDKMDAAVSPTSLQQMSTAAAASWLSEWSGMVGQFAARMANAKQQLRQVNITGRAIQYNFMKRPHQCTPEASHVCPPTLGSQPLVQIREAEDPMKNIHAGPVNRKRGRSCRCKSHYKKEHKSTTLKYEIEPSSLHGDINRLCLNENMYSSIVCETQSICDSQQLGFSSSMYPSVSDSRSEILCDSSFATTLKNSDLHSHCLSVNSFDIESIKLSITHCCKFMRYYLPPAILNQIIHTAWQQLSHLVVQRSNNESVLEYQVIDWLKKACGFLQLAVNVSDRKFVVDISGIPESLVENVLNVVYKYFPLNILNALVLPREDFKKTPTLYSYSCRQVCRNILLCSALSTLNLHSKLCDDSLLSALSGLPLKELSIGSNLITEKGIVSGLSNLPFEAASDVICAFKTGEFRLYSDSLLRKSLQKLDLSSQNLPPTVYNIIPILFPELQFYNPHRSLVQCIESYGRLTPLENSNQQGQEPNILRFVRVDMGYSSRAQFVEVARICPAVQEISLIVDLNAEPIFEALNLFHHLTQIKLTYFPSSSSSPPKFSADVLLPILQNFKPQLKGLSLTGFNINGNVLHKISQLPDLQQLNFADCWLSNPRSTPLHPFPSLRRVSLTFLPPNSTMKFLTMGKCVQSLNLDLKASEWEGNALTDTYIKDLVSTGVTRTLHCFSASSSYLTTKSLQYLAALPRLKVIGHLASWGLTEEELRCVDHSGPQHIQCIL</sequence>
<dbReference type="AlphaFoldDB" id="A0AAN8XTB3"/>
<protein>
    <submittedName>
        <fullName evidence="1">Uncharacterized protein</fullName>
    </submittedName>
</protein>
<organism evidence="1 2">
    <name type="scientific">Halocaridina rubra</name>
    <name type="common">Hawaiian red shrimp</name>
    <dbReference type="NCBI Taxonomy" id="373956"/>
    <lineage>
        <taxon>Eukaryota</taxon>
        <taxon>Metazoa</taxon>
        <taxon>Ecdysozoa</taxon>
        <taxon>Arthropoda</taxon>
        <taxon>Crustacea</taxon>
        <taxon>Multicrustacea</taxon>
        <taxon>Malacostraca</taxon>
        <taxon>Eumalacostraca</taxon>
        <taxon>Eucarida</taxon>
        <taxon>Decapoda</taxon>
        <taxon>Pleocyemata</taxon>
        <taxon>Caridea</taxon>
        <taxon>Atyoidea</taxon>
        <taxon>Atyidae</taxon>
        <taxon>Halocaridina</taxon>
    </lineage>
</organism>
<keyword evidence="2" id="KW-1185">Reference proteome</keyword>